<keyword evidence="3" id="KW-1185">Reference proteome</keyword>
<comment type="caution">
    <text evidence="2">The sequence shown here is derived from an EMBL/GenBank/DDBJ whole genome shotgun (WGS) entry which is preliminary data.</text>
</comment>
<evidence type="ECO:0000313" key="2">
    <source>
        <dbReference type="EMBL" id="GGP04402.1"/>
    </source>
</evidence>
<dbReference type="SUPFAM" id="SSF48452">
    <property type="entry name" value="TPR-like"/>
    <property type="match status" value="1"/>
</dbReference>
<evidence type="ECO:0000313" key="3">
    <source>
        <dbReference type="Proteomes" id="UP000620064"/>
    </source>
</evidence>
<proteinExistence type="predicted"/>
<dbReference type="Proteomes" id="UP000620064">
    <property type="component" value="Unassembled WGS sequence"/>
</dbReference>
<evidence type="ECO:0008006" key="4">
    <source>
        <dbReference type="Google" id="ProtNLM"/>
    </source>
</evidence>
<dbReference type="EMBL" id="BMLV01000003">
    <property type="protein sequence ID" value="GGP04402.1"/>
    <property type="molecule type" value="Genomic_DNA"/>
</dbReference>
<dbReference type="Gene3D" id="1.25.40.10">
    <property type="entry name" value="Tetratricopeptide repeat domain"/>
    <property type="match status" value="1"/>
</dbReference>
<keyword evidence="1" id="KW-0802">TPR repeat</keyword>
<protein>
    <recommendedName>
        <fullName evidence="4">Tetratricopeptide repeat protein</fullName>
    </recommendedName>
</protein>
<feature type="repeat" description="TPR" evidence="1">
    <location>
        <begin position="198"/>
        <end position="231"/>
    </location>
</feature>
<sequence length="280" mass="33067">MGQSNYQKFLEFYQKNDTVAIEKLLKDWENNNPDAEYYVSCVNYFFNKSKKEVISLDAKMPEKEGFEIKDDKGNSVAYLTSKNLYDEKMLQKTFKCFDEGISRFPDRLDIRFGKVYSLGQIEDYENFTKEIINTIQYSAKNNNNWFWSENSKYEEGKNGFLSSIQDYNNQIYQTNDDSLLKYMKQINEEVLKYYPNRVENLSNLSIVSLISKNYDEALAYLLKAEEVSPHDFIVLNNIAYAYKLKNDNTNALKYYNLVKKYGDEKAKNQAEQELKKLNQQ</sequence>
<organism evidence="2 3">
    <name type="scientific">Cloacibacterium rupense</name>
    <dbReference type="NCBI Taxonomy" id="517423"/>
    <lineage>
        <taxon>Bacteria</taxon>
        <taxon>Pseudomonadati</taxon>
        <taxon>Bacteroidota</taxon>
        <taxon>Flavobacteriia</taxon>
        <taxon>Flavobacteriales</taxon>
        <taxon>Weeksellaceae</taxon>
    </lineage>
</organism>
<dbReference type="InterPro" id="IPR019734">
    <property type="entry name" value="TPR_rpt"/>
</dbReference>
<dbReference type="InterPro" id="IPR011990">
    <property type="entry name" value="TPR-like_helical_dom_sf"/>
</dbReference>
<name>A0ABQ2NK11_9FLAO</name>
<evidence type="ECO:0000256" key="1">
    <source>
        <dbReference type="PROSITE-ProRule" id="PRU00339"/>
    </source>
</evidence>
<accession>A0ABQ2NK11</accession>
<gene>
    <name evidence="2" type="ORF">GCM10010992_16700</name>
</gene>
<reference evidence="3" key="1">
    <citation type="journal article" date="2019" name="Int. J. Syst. Evol. Microbiol.">
        <title>The Global Catalogue of Microorganisms (GCM) 10K type strain sequencing project: providing services to taxonomists for standard genome sequencing and annotation.</title>
        <authorList>
            <consortium name="The Broad Institute Genomics Platform"/>
            <consortium name="The Broad Institute Genome Sequencing Center for Infectious Disease"/>
            <person name="Wu L."/>
            <person name="Ma J."/>
        </authorList>
    </citation>
    <scope>NUCLEOTIDE SEQUENCE [LARGE SCALE GENOMIC DNA]</scope>
    <source>
        <strain evidence="3">CGMCC 1.7656</strain>
    </source>
</reference>
<dbReference type="PROSITE" id="PS50005">
    <property type="entry name" value="TPR"/>
    <property type="match status" value="1"/>
</dbReference>